<feature type="domain" description="Alpha-D-phosphohexomutase alpha/beta/alpha" evidence="11">
    <location>
        <begin position="163"/>
        <end position="260"/>
    </location>
</feature>
<dbReference type="InterPro" id="IPR050060">
    <property type="entry name" value="Phosphoglucosamine_mutase"/>
</dbReference>
<dbReference type="InterPro" id="IPR005844">
    <property type="entry name" value="A-D-PHexomutase_a/b/a-I"/>
</dbReference>
<dbReference type="RefSeq" id="WP_105240123.1">
    <property type="nucleotide sequence ID" value="NZ_CP023270.1"/>
</dbReference>
<keyword evidence="2 6" id="KW-0597">Phosphoprotein</keyword>
<reference evidence="13 14" key="1">
    <citation type="submission" date="2017-09" db="EMBL/GenBank/DDBJ databases">
        <title>Genomic, metabolic, and phenotypic characteristics of bacterial isolates from the natural microbiome of the model nematode Caenorhabditis elegans.</title>
        <authorList>
            <person name="Zimmermann J."/>
            <person name="Obeng N."/>
            <person name="Yang W."/>
            <person name="Obeng O."/>
            <person name="Kissoyan K."/>
            <person name="Pees B."/>
            <person name="Dirksen P."/>
            <person name="Hoppner M."/>
            <person name="Franke A."/>
            <person name="Rosenstiel P."/>
            <person name="Leippe M."/>
            <person name="Dierking K."/>
            <person name="Kaleta C."/>
            <person name="Schulenburg H."/>
        </authorList>
    </citation>
    <scope>NUCLEOTIDE SEQUENCE [LARGE SCALE GENOMIC DNA]</scope>
    <source>
        <strain evidence="13 14">MYb73</strain>
    </source>
</reference>
<feature type="binding site" evidence="6">
    <location>
        <position position="249"/>
    </location>
    <ligand>
        <name>Mg(2+)</name>
        <dbReference type="ChEBI" id="CHEBI:18420"/>
    </ligand>
</feature>
<keyword evidence="4 6" id="KW-0460">Magnesium</keyword>
<dbReference type="CDD" id="cd05802">
    <property type="entry name" value="GlmM"/>
    <property type="match status" value="1"/>
</dbReference>
<evidence type="ECO:0000256" key="2">
    <source>
        <dbReference type="ARBA" id="ARBA00022553"/>
    </source>
</evidence>
<dbReference type="PROSITE" id="PS00710">
    <property type="entry name" value="PGM_PMM"/>
    <property type="match status" value="1"/>
</dbReference>
<sequence length="447" mass="48027">MIRRKYFGTDGVRGEVGGPVINAEFALRLGYAAGRVLAREHAVRGATRPQVVIGKDTRISGYMLESALEAGLSAAGIDVLLAGPIPTPAVAYLTRALRLVAGIVISASHNPYQDNGIKFFSAQGMKLPDEIEADIEAALDEPLGCVSSEGLGRARRMGDAQGRYIEFCKSTFPNDLDLNGMTIVVDAAHGAAYNIAPHVFRELGAEVHAIGVNPDGFNINKGVGALHPELLAKEVKARGAQLGIALDGDADRLQMVDGEGRIYNGDELMYAIVRERMQRGKVEGVVGTLMTNFGFEREMKRLGVGFDRANVGDRYVLEQMQSRGWLYGGESSGHLLCLDCHSTGDGIVAALQVLTALRRNSTTLGDWISDLRMYPQKMINVPLTPGMDWKTHAGLTAARQAVEAELDGRGRILIRASGTEPKLRLMVEAEDEALATNSAEKLAASLG</sequence>
<dbReference type="GO" id="GO:0005975">
    <property type="term" value="P:carbohydrate metabolic process"/>
    <property type="evidence" value="ECO:0007669"/>
    <property type="project" value="InterPro"/>
</dbReference>
<dbReference type="InterPro" id="IPR005846">
    <property type="entry name" value="A-D-PHexomutase_a/b/a-III"/>
</dbReference>
<dbReference type="HAMAP" id="MF_01554_B">
    <property type="entry name" value="GlmM_B"/>
    <property type="match status" value="1"/>
</dbReference>
<keyword evidence="14" id="KW-1185">Reference proteome</keyword>
<dbReference type="AlphaFoldDB" id="A0A2S0IBK6"/>
<dbReference type="FunFam" id="3.40.120.10:FF:000001">
    <property type="entry name" value="Phosphoglucosamine mutase"/>
    <property type="match status" value="1"/>
</dbReference>
<dbReference type="PANTHER" id="PTHR42946:SF1">
    <property type="entry name" value="PHOSPHOGLUCOMUTASE (ALPHA-D-GLUCOSE-1,6-BISPHOSPHATE-DEPENDENT)"/>
    <property type="match status" value="1"/>
</dbReference>
<dbReference type="PANTHER" id="PTHR42946">
    <property type="entry name" value="PHOSPHOHEXOSE MUTASE"/>
    <property type="match status" value="1"/>
</dbReference>
<dbReference type="PRINTS" id="PR00509">
    <property type="entry name" value="PGMPMM"/>
</dbReference>
<feature type="binding site" evidence="6">
    <location>
        <position position="247"/>
    </location>
    <ligand>
        <name>Mg(2+)</name>
        <dbReference type="ChEBI" id="CHEBI:18420"/>
    </ligand>
</feature>
<dbReference type="Pfam" id="PF02880">
    <property type="entry name" value="PGM_PMM_III"/>
    <property type="match status" value="1"/>
</dbReference>
<dbReference type="GO" id="GO:0008966">
    <property type="term" value="F:phosphoglucosamine mutase activity"/>
    <property type="evidence" value="ECO:0007669"/>
    <property type="project" value="UniProtKB-UniRule"/>
</dbReference>
<feature type="binding site" description="via phosphate group" evidence="6">
    <location>
        <position position="108"/>
    </location>
    <ligand>
        <name>Mg(2+)</name>
        <dbReference type="ChEBI" id="CHEBI:18420"/>
    </ligand>
</feature>
<evidence type="ECO:0000256" key="4">
    <source>
        <dbReference type="ARBA" id="ARBA00022842"/>
    </source>
</evidence>
<dbReference type="GO" id="GO:0000287">
    <property type="term" value="F:magnesium ion binding"/>
    <property type="evidence" value="ECO:0007669"/>
    <property type="project" value="UniProtKB-UniRule"/>
</dbReference>
<evidence type="ECO:0000256" key="1">
    <source>
        <dbReference type="ARBA" id="ARBA00010231"/>
    </source>
</evidence>
<dbReference type="InterPro" id="IPR016055">
    <property type="entry name" value="A-D-PHexomutase_a/b/a-I/II/III"/>
</dbReference>
<dbReference type="EC" id="5.4.2.10" evidence="6 8"/>
<dbReference type="Pfam" id="PF02878">
    <property type="entry name" value="PGM_PMM_I"/>
    <property type="match status" value="1"/>
</dbReference>
<gene>
    <name evidence="6" type="primary">glmM</name>
    <name evidence="13" type="ORF">CLM73_21195</name>
</gene>
<feature type="active site" description="Phosphoserine intermediate" evidence="6">
    <location>
        <position position="108"/>
    </location>
</feature>
<comment type="cofactor">
    <cofactor evidence="6">
        <name>Mg(2+)</name>
        <dbReference type="ChEBI" id="CHEBI:18420"/>
    </cofactor>
    <text evidence="6">Binds 1 Mg(2+) ion per subunit.</text>
</comment>
<dbReference type="Gene3D" id="3.30.310.50">
    <property type="entry name" value="Alpha-D-phosphohexomutase, C-terminal domain"/>
    <property type="match status" value="1"/>
</dbReference>
<dbReference type="InterPro" id="IPR005841">
    <property type="entry name" value="Alpha-D-phosphohexomutase_SF"/>
</dbReference>
<evidence type="ECO:0000256" key="6">
    <source>
        <dbReference type="HAMAP-Rule" id="MF_01554"/>
    </source>
</evidence>
<evidence type="ECO:0000256" key="5">
    <source>
        <dbReference type="ARBA" id="ARBA00023235"/>
    </source>
</evidence>
<evidence type="ECO:0000256" key="3">
    <source>
        <dbReference type="ARBA" id="ARBA00022723"/>
    </source>
</evidence>
<dbReference type="SUPFAM" id="SSF53738">
    <property type="entry name" value="Phosphoglucomutase, first 3 domains"/>
    <property type="match status" value="3"/>
</dbReference>
<dbReference type="GO" id="GO:0009252">
    <property type="term" value="P:peptidoglycan biosynthetic process"/>
    <property type="evidence" value="ECO:0007669"/>
    <property type="project" value="TreeGrafter"/>
</dbReference>
<dbReference type="GO" id="GO:0005829">
    <property type="term" value="C:cytosol"/>
    <property type="evidence" value="ECO:0007669"/>
    <property type="project" value="TreeGrafter"/>
</dbReference>
<dbReference type="InterPro" id="IPR005845">
    <property type="entry name" value="A-D-PHexomutase_a/b/a-II"/>
</dbReference>
<feature type="binding site" evidence="6">
    <location>
        <position position="251"/>
    </location>
    <ligand>
        <name>Mg(2+)</name>
        <dbReference type="ChEBI" id="CHEBI:18420"/>
    </ligand>
</feature>
<feature type="domain" description="Alpha-D-phosphohexomutase C-terminal" evidence="9">
    <location>
        <begin position="378"/>
        <end position="444"/>
    </location>
</feature>
<dbReference type="FunFam" id="3.40.120.10:FF:000003">
    <property type="entry name" value="Phosphoglucosamine mutase"/>
    <property type="match status" value="1"/>
</dbReference>
<comment type="catalytic activity">
    <reaction evidence="6 8">
        <text>alpha-D-glucosamine 1-phosphate = D-glucosamine 6-phosphate</text>
        <dbReference type="Rhea" id="RHEA:23424"/>
        <dbReference type="ChEBI" id="CHEBI:58516"/>
        <dbReference type="ChEBI" id="CHEBI:58725"/>
        <dbReference type="EC" id="5.4.2.10"/>
    </reaction>
</comment>
<dbReference type="GO" id="GO:0006048">
    <property type="term" value="P:UDP-N-acetylglucosamine biosynthetic process"/>
    <property type="evidence" value="ECO:0007669"/>
    <property type="project" value="TreeGrafter"/>
</dbReference>
<evidence type="ECO:0000259" key="12">
    <source>
        <dbReference type="Pfam" id="PF02880"/>
    </source>
</evidence>
<feature type="modified residue" description="Phosphoserine" evidence="6">
    <location>
        <position position="108"/>
    </location>
</feature>
<dbReference type="OrthoDB" id="9803322at2"/>
<keyword evidence="5 6" id="KW-0413">Isomerase</keyword>
<dbReference type="InterPro" id="IPR016066">
    <property type="entry name" value="A-D-PHexomutase_CS"/>
</dbReference>
<comment type="similarity">
    <text evidence="1 6 7">Belongs to the phosphohexose mutase family.</text>
</comment>
<dbReference type="Gene3D" id="3.40.120.10">
    <property type="entry name" value="Alpha-D-Glucose-1,6-Bisphosphate, subunit A, domain 3"/>
    <property type="match status" value="3"/>
</dbReference>
<dbReference type="Pfam" id="PF00408">
    <property type="entry name" value="PGM_PMM_IV"/>
    <property type="match status" value="1"/>
</dbReference>
<dbReference type="Proteomes" id="UP000239477">
    <property type="component" value="Chromosome"/>
</dbReference>
<dbReference type="InterPro" id="IPR036900">
    <property type="entry name" value="A-D-PHexomutase_C_sf"/>
</dbReference>
<feature type="domain" description="Alpha-D-phosphohexomutase alpha/beta/alpha" evidence="10">
    <location>
        <begin position="4"/>
        <end position="140"/>
    </location>
</feature>
<comment type="function">
    <text evidence="6 8">Catalyzes the conversion of glucosamine-6-phosphate to glucosamine-1-phosphate.</text>
</comment>
<comment type="PTM">
    <text evidence="6">Activated by phosphorylation.</text>
</comment>
<evidence type="ECO:0000259" key="9">
    <source>
        <dbReference type="Pfam" id="PF00408"/>
    </source>
</evidence>
<keyword evidence="3 6" id="KW-0479">Metal-binding</keyword>
<dbReference type="InterPro" id="IPR006352">
    <property type="entry name" value="GlmM_bact"/>
</dbReference>
<dbReference type="Pfam" id="PF02879">
    <property type="entry name" value="PGM_PMM_II"/>
    <property type="match status" value="1"/>
</dbReference>
<evidence type="ECO:0000313" key="14">
    <source>
        <dbReference type="Proteomes" id="UP000239477"/>
    </source>
</evidence>
<evidence type="ECO:0000256" key="8">
    <source>
        <dbReference type="RuleBase" id="RU004327"/>
    </source>
</evidence>
<dbReference type="GO" id="GO:0004615">
    <property type="term" value="F:phosphomannomutase activity"/>
    <property type="evidence" value="ECO:0007669"/>
    <property type="project" value="TreeGrafter"/>
</dbReference>
<proteinExistence type="inferred from homology"/>
<dbReference type="NCBIfam" id="NF008139">
    <property type="entry name" value="PRK10887.1"/>
    <property type="match status" value="1"/>
</dbReference>
<evidence type="ECO:0000313" key="13">
    <source>
        <dbReference type="EMBL" id="AVJ29419.1"/>
    </source>
</evidence>
<evidence type="ECO:0000259" key="11">
    <source>
        <dbReference type="Pfam" id="PF02879"/>
    </source>
</evidence>
<name>A0A2S0IBK6_9BURK</name>
<organism evidence="13 14">
    <name type="scientific">Achromobacter spanius</name>
    <dbReference type="NCBI Taxonomy" id="217203"/>
    <lineage>
        <taxon>Bacteria</taxon>
        <taxon>Pseudomonadati</taxon>
        <taxon>Pseudomonadota</taxon>
        <taxon>Betaproteobacteria</taxon>
        <taxon>Burkholderiales</taxon>
        <taxon>Alcaligenaceae</taxon>
        <taxon>Achromobacter</taxon>
    </lineage>
</organism>
<dbReference type="InterPro" id="IPR005843">
    <property type="entry name" value="A-D-PHexomutase_C"/>
</dbReference>
<dbReference type="EMBL" id="CP023270">
    <property type="protein sequence ID" value="AVJ29419.1"/>
    <property type="molecule type" value="Genomic_DNA"/>
</dbReference>
<evidence type="ECO:0000256" key="7">
    <source>
        <dbReference type="RuleBase" id="RU004326"/>
    </source>
</evidence>
<dbReference type="SUPFAM" id="SSF55957">
    <property type="entry name" value="Phosphoglucomutase, C-terminal domain"/>
    <property type="match status" value="1"/>
</dbReference>
<feature type="domain" description="Alpha-D-phosphohexomutase alpha/beta/alpha" evidence="12">
    <location>
        <begin position="264"/>
        <end position="370"/>
    </location>
</feature>
<evidence type="ECO:0000259" key="10">
    <source>
        <dbReference type="Pfam" id="PF02878"/>
    </source>
</evidence>
<protein>
    <recommendedName>
        <fullName evidence="6 8">Phosphoglucosamine mutase</fullName>
        <ecNumber evidence="6 8">5.4.2.10</ecNumber>
    </recommendedName>
</protein>
<dbReference type="NCBIfam" id="TIGR01455">
    <property type="entry name" value="glmM"/>
    <property type="match status" value="1"/>
</dbReference>
<accession>A0A2S0IBK6</accession>